<dbReference type="PANTHER" id="PTHR38134">
    <property type="entry name" value="SLR1395 PROTEIN"/>
    <property type="match status" value="1"/>
</dbReference>
<evidence type="ECO:0000313" key="2">
    <source>
        <dbReference type="EMBL" id="TBU62913.1"/>
    </source>
</evidence>
<feature type="compositionally biased region" description="Low complexity" evidence="1">
    <location>
        <begin position="373"/>
        <end position="387"/>
    </location>
</feature>
<dbReference type="PANTHER" id="PTHR38134:SF2">
    <property type="entry name" value="GALACTOKINASE"/>
    <property type="match status" value="1"/>
</dbReference>
<dbReference type="Gene3D" id="3.40.50.2000">
    <property type="entry name" value="Glycogen Phosphorylase B"/>
    <property type="match status" value="1"/>
</dbReference>
<organism evidence="2 3">
    <name type="scientific">Dichomitus squalens</name>
    <dbReference type="NCBI Taxonomy" id="114155"/>
    <lineage>
        <taxon>Eukaryota</taxon>
        <taxon>Fungi</taxon>
        <taxon>Dikarya</taxon>
        <taxon>Basidiomycota</taxon>
        <taxon>Agaricomycotina</taxon>
        <taxon>Agaricomycetes</taxon>
        <taxon>Polyporales</taxon>
        <taxon>Polyporaceae</taxon>
        <taxon>Dichomitus</taxon>
    </lineage>
</organism>
<proteinExistence type="predicted"/>
<dbReference type="SUPFAM" id="SSF53756">
    <property type="entry name" value="UDP-Glycosyltransferase/glycogen phosphorylase"/>
    <property type="match status" value="1"/>
</dbReference>
<accession>A0A4Q9P793</accession>
<dbReference type="STRING" id="114155.A0A4Q9P793"/>
<feature type="compositionally biased region" description="Low complexity" evidence="1">
    <location>
        <begin position="402"/>
        <end position="411"/>
    </location>
</feature>
<gene>
    <name evidence="2" type="ORF">BD310DRAFT_955833</name>
</gene>
<protein>
    <submittedName>
        <fullName evidence="2">Uncharacterized protein</fullName>
    </submittedName>
</protein>
<dbReference type="Proteomes" id="UP000292082">
    <property type="component" value="Unassembled WGS sequence"/>
</dbReference>
<evidence type="ECO:0000313" key="3">
    <source>
        <dbReference type="Proteomes" id="UP000292082"/>
    </source>
</evidence>
<dbReference type="AlphaFoldDB" id="A0A4Q9P793"/>
<dbReference type="EMBL" id="ML145091">
    <property type="protein sequence ID" value="TBU62913.1"/>
    <property type="molecule type" value="Genomic_DNA"/>
</dbReference>
<dbReference type="InterPro" id="IPR053205">
    <property type="entry name" value="GHMP_kinase_L-arabinokinase"/>
</dbReference>
<evidence type="ECO:0000256" key="1">
    <source>
        <dbReference type="SAM" id="MobiDB-lite"/>
    </source>
</evidence>
<feature type="region of interest" description="Disordered" evidence="1">
    <location>
        <begin position="625"/>
        <end position="648"/>
    </location>
</feature>
<feature type="compositionally biased region" description="Polar residues" evidence="1">
    <location>
        <begin position="342"/>
        <end position="362"/>
    </location>
</feature>
<reference evidence="2 3" key="1">
    <citation type="submission" date="2019-01" db="EMBL/GenBank/DDBJ databases">
        <title>Draft genome sequences of three monokaryotic isolates of the white-rot basidiomycete fungus Dichomitus squalens.</title>
        <authorList>
            <consortium name="DOE Joint Genome Institute"/>
            <person name="Lopez S.C."/>
            <person name="Andreopoulos B."/>
            <person name="Pangilinan J."/>
            <person name="Lipzen A."/>
            <person name="Riley R."/>
            <person name="Ahrendt S."/>
            <person name="Ng V."/>
            <person name="Barry K."/>
            <person name="Daum C."/>
            <person name="Grigoriev I.V."/>
            <person name="Hilden K.S."/>
            <person name="Makela M.R."/>
            <person name="de Vries R.P."/>
        </authorList>
    </citation>
    <scope>NUCLEOTIDE SEQUENCE [LARGE SCALE GENOMIC DNA]</scope>
    <source>
        <strain evidence="2 3">CBS 464.89</strain>
    </source>
</reference>
<sequence>MAITPAMNRSKRLTFVYYCSGHGYGHATRVSAFARHLLSLESQPIVHIVSSAPRHVFADSIALGALYRNADIDPVIVQPLAYRVDRRKSVEVLENFLAKKDVKVADESQWLKAVRADCVLSDAAFLGCLAANESGLPSVLITNFSFDSVFSYLSTAMVDEPPKPENPAVDGMLSPPSAKVKEDIEPDVPIPEAELAPLVDQILSGYRCADLLLRLPGTIPLPSFAIQPALPSPDWVDNQTNKFKPFILEHLTQPPTCYKLHPQVPFSPQYPPKPLARHVHDAPLLVRPPSADIHTPAGRRRLLDSIGIPTHLQDPAKTKILIVSFGGQTFHKPASRSHSRTPSKAATPTSVPSTVPAQSPSGTVFPAEPTPAPASAFSDSSSRFDTANPEVNPQALSDALQRAQAEAASPPRARPPSRVPSMVGRPRHLSQLRVAGAPPVAVPTSPRSSTSSVFQPFLPESVSTGAGVPTFQTIPPSPNVDAADDAFAHKLAQAAAAEAVLAAAHDQAEDVRILPDGSWIAVVCGVPKDWGREDGEELPEQFFVAPRDVYMPDLTAAADVLLGKLGYGTVAECVDARTPFVYVPRPLFVEEHGLRVYLAREGVGVKLEREKYEVGEWAGAVEEAYERGREEKTRKREEGETGRRAEEGREMAGYLVDWVGRWQAGVAQGTGQS</sequence>
<keyword evidence="3" id="KW-1185">Reference proteome</keyword>
<name>A0A4Q9P793_9APHY</name>
<feature type="region of interest" description="Disordered" evidence="1">
    <location>
        <begin position="331"/>
        <end position="421"/>
    </location>
</feature>